<dbReference type="ExpressionAtlas" id="A0A2K3K2F3">
    <property type="expression patterns" value="baseline"/>
</dbReference>
<reference evidence="1 2" key="2">
    <citation type="journal article" date="2017" name="Front. Plant Sci.">
        <title>Gene Classification and Mining of Molecular Markers Useful in Red Clover (Trifolium pratense) Breeding.</title>
        <authorList>
            <person name="Istvanek J."/>
            <person name="Dluhosova J."/>
            <person name="Dluhos P."/>
            <person name="Patkova L."/>
            <person name="Nedelnik J."/>
            <person name="Repkova J."/>
        </authorList>
    </citation>
    <scope>NUCLEOTIDE SEQUENCE [LARGE SCALE GENOMIC DNA]</scope>
    <source>
        <strain evidence="2">cv. Tatra</strain>
        <tissue evidence="1">Young leaves</tissue>
    </source>
</reference>
<name>A0A2K3K2F3_TRIPR</name>
<feature type="non-terminal residue" evidence="1">
    <location>
        <position position="1"/>
    </location>
</feature>
<protein>
    <submittedName>
        <fullName evidence="1">Uncharacterized protein</fullName>
    </submittedName>
</protein>
<dbReference type="EMBL" id="ASHM01136896">
    <property type="protein sequence ID" value="PNX60481.1"/>
    <property type="molecule type" value="Genomic_DNA"/>
</dbReference>
<dbReference type="AlphaFoldDB" id="A0A2K3K2F3"/>
<dbReference type="Proteomes" id="UP000236291">
    <property type="component" value="Unassembled WGS sequence"/>
</dbReference>
<dbReference type="STRING" id="57577.A0A2K3K2F3"/>
<comment type="caution">
    <text evidence="1">The sequence shown here is derived from an EMBL/GenBank/DDBJ whole genome shotgun (WGS) entry which is preliminary data.</text>
</comment>
<feature type="non-terminal residue" evidence="1">
    <location>
        <position position="124"/>
    </location>
</feature>
<gene>
    <name evidence="1" type="ORF">L195_g060202</name>
</gene>
<reference evidence="1 2" key="1">
    <citation type="journal article" date="2014" name="Am. J. Bot.">
        <title>Genome assembly and annotation for red clover (Trifolium pratense; Fabaceae).</title>
        <authorList>
            <person name="Istvanek J."/>
            <person name="Jaros M."/>
            <person name="Krenek A."/>
            <person name="Repkova J."/>
        </authorList>
    </citation>
    <scope>NUCLEOTIDE SEQUENCE [LARGE SCALE GENOMIC DNA]</scope>
    <source>
        <strain evidence="2">cv. Tatra</strain>
        <tissue evidence="1">Young leaves</tissue>
    </source>
</reference>
<evidence type="ECO:0000313" key="2">
    <source>
        <dbReference type="Proteomes" id="UP000236291"/>
    </source>
</evidence>
<accession>A0A2K3K2F3</accession>
<proteinExistence type="predicted"/>
<evidence type="ECO:0000313" key="1">
    <source>
        <dbReference type="EMBL" id="PNX60481.1"/>
    </source>
</evidence>
<organism evidence="1 2">
    <name type="scientific">Trifolium pratense</name>
    <name type="common">Red clover</name>
    <dbReference type="NCBI Taxonomy" id="57577"/>
    <lineage>
        <taxon>Eukaryota</taxon>
        <taxon>Viridiplantae</taxon>
        <taxon>Streptophyta</taxon>
        <taxon>Embryophyta</taxon>
        <taxon>Tracheophyta</taxon>
        <taxon>Spermatophyta</taxon>
        <taxon>Magnoliopsida</taxon>
        <taxon>eudicotyledons</taxon>
        <taxon>Gunneridae</taxon>
        <taxon>Pentapetalae</taxon>
        <taxon>rosids</taxon>
        <taxon>fabids</taxon>
        <taxon>Fabales</taxon>
        <taxon>Fabaceae</taxon>
        <taxon>Papilionoideae</taxon>
        <taxon>50 kb inversion clade</taxon>
        <taxon>NPAAA clade</taxon>
        <taxon>Hologalegina</taxon>
        <taxon>IRL clade</taxon>
        <taxon>Trifolieae</taxon>
        <taxon>Trifolium</taxon>
    </lineage>
</organism>
<sequence>QVRNLRKLLSKWKLDVQSAAALFKGERDGRKIGDAKYSDLEDQFEGLKQHCSDLEASNIELVVQYETVKQLLVIELHAELNDVKQSSKETASVIGSQLENLQKEVTERAMLLEQGWNTTISDIV</sequence>